<dbReference type="Gene3D" id="3.40.50.300">
    <property type="entry name" value="P-loop containing nucleotide triphosphate hydrolases"/>
    <property type="match status" value="1"/>
</dbReference>
<dbReference type="AlphaFoldDB" id="A0A5B0RWP2"/>
<sequence length="313" mass="34914">MALGLGRNWKQVWMVAHMGRGDPASIFQMIGRCGRDGKSGLAIMFVEKNRCGGKNRLDQFVRDADQNDLDRMDAMAITPMCLCVAFAMDNKFGYVPLWADDPNYIGEVKREVMQKMPVCQCLNCAPEDSRVLMENLVWVSKSNFDLILNGKFTPPKPYNLEWKYPQRTGAIKKQKFTKADEVEVSEFTSQLPAHLYWNYDLAVSLGGIVPASYLFDDDDAKAVLASLDYIYTAANLQGVIGGDCFVGQSTWIYDWIIKFRSTATRPSNSMTTRLPAPKAWKTTTVTKAKAHRDIGLGAAPRTPTKKAIAAEAS</sequence>
<keyword evidence="1" id="KW-0547">Nucleotide-binding</keyword>
<reference evidence="1 2" key="1">
    <citation type="submission" date="2019-05" db="EMBL/GenBank/DDBJ databases">
        <title>Emergence of the Ug99 lineage of the wheat stem rust pathogen through somatic hybridization.</title>
        <authorList>
            <person name="Li F."/>
            <person name="Upadhyaya N.M."/>
            <person name="Sperschneider J."/>
            <person name="Matny O."/>
            <person name="Nguyen-Phuc H."/>
            <person name="Mago R."/>
            <person name="Raley C."/>
            <person name="Miller M.E."/>
            <person name="Silverstein K.A.T."/>
            <person name="Henningsen E."/>
            <person name="Hirsch C.D."/>
            <person name="Visser B."/>
            <person name="Pretorius Z.A."/>
            <person name="Steffenson B.J."/>
            <person name="Schwessinger B."/>
            <person name="Dodds P.N."/>
            <person name="Figueroa M."/>
        </authorList>
    </citation>
    <scope>NUCLEOTIDE SEQUENCE [LARGE SCALE GENOMIC DNA]</scope>
    <source>
        <strain evidence="1 2">Ug99</strain>
    </source>
</reference>
<dbReference type="SUPFAM" id="SSF52540">
    <property type="entry name" value="P-loop containing nucleoside triphosphate hydrolases"/>
    <property type="match status" value="1"/>
</dbReference>
<dbReference type="InterPro" id="IPR027417">
    <property type="entry name" value="P-loop_NTPase"/>
</dbReference>
<comment type="caution">
    <text evidence="1">The sequence shown here is derived from an EMBL/GenBank/DDBJ whole genome shotgun (WGS) entry which is preliminary data.</text>
</comment>
<evidence type="ECO:0000313" key="1">
    <source>
        <dbReference type="EMBL" id="KAA1129555.1"/>
    </source>
</evidence>
<dbReference type="EMBL" id="VDEP01000136">
    <property type="protein sequence ID" value="KAA1129555.1"/>
    <property type="molecule type" value="Genomic_DNA"/>
</dbReference>
<name>A0A5B0RWP2_PUCGR</name>
<proteinExistence type="predicted"/>
<dbReference type="GO" id="GO:0004386">
    <property type="term" value="F:helicase activity"/>
    <property type="evidence" value="ECO:0007669"/>
    <property type="project" value="UniProtKB-KW"/>
</dbReference>
<gene>
    <name evidence="1" type="primary">SGS1_137</name>
    <name evidence="1" type="ORF">PGTUg99_028311</name>
</gene>
<organism evidence="1 2">
    <name type="scientific">Puccinia graminis f. sp. tritici</name>
    <dbReference type="NCBI Taxonomy" id="56615"/>
    <lineage>
        <taxon>Eukaryota</taxon>
        <taxon>Fungi</taxon>
        <taxon>Dikarya</taxon>
        <taxon>Basidiomycota</taxon>
        <taxon>Pucciniomycotina</taxon>
        <taxon>Pucciniomycetes</taxon>
        <taxon>Pucciniales</taxon>
        <taxon>Pucciniaceae</taxon>
        <taxon>Puccinia</taxon>
    </lineage>
</organism>
<evidence type="ECO:0000313" key="2">
    <source>
        <dbReference type="Proteomes" id="UP000325313"/>
    </source>
</evidence>
<keyword evidence="1" id="KW-0067">ATP-binding</keyword>
<accession>A0A5B0RWP2</accession>
<keyword evidence="1" id="KW-0378">Hydrolase</keyword>
<dbReference type="Proteomes" id="UP000325313">
    <property type="component" value="Unassembled WGS sequence"/>
</dbReference>
<keyword evidence="1" id="KW-0347">Helicase</keyword>
<protein>
    <submittedName>
        <fullName evidence="1">ATP-dependent DNA helicase sgs1</fullName>
    </submittedName>
</protein>